<dbReference type="AlphaFoldDB" id="A0A6C2CJD4"/>
<gene>
    <name evidence="1" type="ORF">ETQ85_21635</name>
</gene>
<comment type="caution">
    <text evidence="1">The sequence shown here is derived from an EMBL/GenBank/DDBJ whole genome shotgun (WGS) entry which is preliminary data.</text>
</comment>
<dbReference type="Proteomes" id="UP000389128">
    <property type="component" value="Unassembled WGS sequence"/>
</dbReference>
<accession>A0A6C2CJD4</accession>
<proteinExistence type="predicted"/>
<organism evidence="1 2">
    <name type="scientific">Zoogloea oleivorans</name>
    <dbReference type="NCBI Taxonomy" id="1552750"/>
    <lineage>
        <taxon>Bacteria</taxon>
        <taxon>Pseudomonadati</taxon>
        <taxon>Pseudomonadota</taxon>
        <taxon>Betaproteobacteria</taxon>
        <taxon>Rhodocyclales</taxon>
        <taxon>Zoogloeaceae</taxon>
        <taxon>Zoogloea</taxon>
    </lineage>
</organism>
<name>A0A6C2CJD4_9RHOO</name>
<evidence type="ECO:0000313" key="2">
    <source>
        <dbReference type="Proteomes" id="UP000389128"/>
    </source>
</evidence>
<reference evidence="1 2" key="1">
    <citation type="submission" date="2019-01" db="EMBL/GenBank/DDBJ databases">
        <title>Zoogloea oleivorans genome sequencing and assembly.</title>
        <authorList>
            <person name="Tancsics A."/>
            <person name="Farkas M."/>
            <person name="Kriszt B."/>
            <person name="Maroti G."/>
            <person name="Horvath B."/>
        </authorList>
    </citation>
    <scope>NUCLEOTIDE SEQUENCE [LARGE SCALE GENOMIC DNA]</scope>
    <source>
        <strain evidence="1 2">Buc</strain>
    </source>
</reference>
<dbReference type="RefSeq" id="WP_148581150.1">
    <property type="nucleotide sequence ID" value="NZ_SDKK01000028.1"/>
</dbReference>
<sequence length="141" mass="15556">MRKKWIAYEGAARKVIADMREVLAIATAGGKQRPEGASGMQWELDASTWQEGADSFLLIEVQQFSSPLNQQALACMLWHMANVGDSGCMVASLLPQQKSLKPVSKTGSSEYLRLTDDSTAENYIAEFLSRRFHNPCVTDGL</sequence>
<keyword evidence="2" id="KW-1185">Reference proteome</keyword>
<dbReference type="EMBL" id="SDKK01000028">
    <property type="protein sequence ID" value="TYC53345.1"/>
    <property type="molecule type" value="Genomic_DNA"/>
</dbReference>
<evidence type="ECO:0000313" key="1">
    <source>
        <dbReference type="EMBL" id="TYC53345.1"/>
    </source>
</evidence>
<protein>
    <submittedName>
        <fullName evidence="1">Uncharacterized protein</fullName>
    </submittedName>
</protein>